<dbReference type="AlphaFoldDB" id="A0AAU6SP29"/>
<protein>
    <submittedName>
        <fullName evidence="1">Uncharacterized protein</fullName>
    </submittedName>
</protein>
<reference evidence="1" key="1">
    <citation type="submission" date="2022-03" db="EMBL/GenBank/DDBJ databases">
        <title>Sea Food Isolates.</title>
        <authorList>
            <person name="Li c."/>
        </authorList>
    </citation>
    <scope>NUCLEOTIDE SEQUENCE</scope>
    <source>
        <strain evidence="1">19PA01SH03</strain>
    </source>
</reference>
<accession>A0AAU6SP29</accession>
<evidence type="ECO:0000313" key="1">
    <source>
        <dbReference type="EMBL" id="XAG21710.1"/>
    </source>
</evidence>
<proteinExistence type="predicted"/>
<name>A0AAU6SP29_UNCXX</name>
<organism evidence="1">
    <name type="scientific">bacterium 19PA01SH03</name>
    <dbReference type="NCBI Taxonomy" id="2920705"/>
    <lineage>
        <taxon>Bacteria</taxon>
    </lineage>
</organism>
<sequence length="129" mass="14636">MDDRKWPQDYPADILVPPDGAVEIDANLYRLVYKDTPDADDFLASYKDPKQRHLAKKPAIKKKPGFYGTSFFDTHDSIKDLVDGNPERFSGQLIATGLVKPEHGKGEPRGHHVSMWFYEGVYPKGFKVV</sequence>
<gene>
    <name evidence="1" type="ORF">MRN70_02430</name>
</gene>
<dbReference type="EMBL" id="CP095338">
    <property type="protein sequence ID" value="XAG21710.1"/>
    <property type="molecule type" value="Genomic_DNA"/>
</dbReference>